<reference evidence="1 2" key="1">
    <citation type="submission" date="2021-08" db="EMBL/GenBank/DDBJ databases">
        <authorList>
            <person name="Tuo L."/>
        </authorList>
    </citation>
    <scope>NUCLEOTIDE SEQUENCE [LARGE SCALE GENOMIC DNA]</scope>
    <source>
        <strain evidence="1 2">JCM 31229</strain>
    </source>
</reference>
<evidence type="ECO:0008006" key="3">
    <source>
        <dbReference type="Google" id="ProtNLM"/>
    </source>
</evidence>
<protein>
    <recommendedName>
        <fullName evidence="3">MarR family transcriptional regulator</fullName>
    </recommendedName>
</protein>
<dbReference type="SUPFAM" id="SSF46785">
    <property type="entry name" value="Winged helix' DNA-binding domain"/>
    <property type="match status" value="1"/>
</dbReference>
<evidence type="ECO:0000313" key="1">
    <source>
        <dbReference type="EMBL" id="MBY8822976.1"/>
    </source>
</evidence>
<organism evidence="1 2">
    <name type="scientific">Sphingomonas colocasiae</name>
    <dbReference type="NCBI Taxonomy" id="1848973"/>
    <lineage>
        <taxon>Bacteria</taxon>
        <taxon>Pseudomonadati</taxon>
        <taxon>Pseudomonadota</taxon>
        <taxon>Alphaproteobacteria</taxon>
        <taxon>Sphingomonadales</taxon>
        <taxon>Sphingomonadaceae</taxon>
        <taxon>Sphingomonas</taxon>
    </lineage>
</organism>
<name>A0ABS7PP41_9SPHN</name>
<dbReference type="InterPro" id="IPR036390">
    <property type="entry name" value="WH_DNA-bd_sf"/>
</dbReference>
<dbReference type="EMBL" id="JAINVV010000004">
    <property type="protein sequence ID" value="MBY8822976.1"/>
    <property type="molecule type" value="Genomic_DNA"/>
</dbReference>
<accession>A0ABS7PP41</accession>
<gene>
    <name evidence="1" type="ORF">K7G82_11770</name>
</gene>
<keyword evidence="2" id="KW-1185">Reference proteome</keyword>
<dbReference type="InterPro" id="IPR036388">
    <property type="entry name" value="WH-like_DNA-bd_sf"/>
</dbReference>
<proteinExistence type="predicted"/>
<sequence length="117" mass="13226">MPERERLLRKAERLCIERARRADWFPEVHIGDAAWNMLLALYISHETGRAETIKSVCVAAMASSTTALRWIHVLRQAGFVRFSPVETDRRCIAVQLTARSLEAMQGYLRGVSTEAPG</sequence>
<dbReference type="Gene3D" id="1.10.10.10">
    <property type="entry name" value="Winged helix-like DNA-binding domain superfamily/Winged helix DNA-binding domain"/>
    <property type="match status" value="1"/>
</dbReference>
<evidence type="ECO:0000313" key="2">
    <source>
        <dbReference type="Proteomes" id="UP000706039"/>
    </source>
</evidence>
<dbReference type="Proteomes" id="UP000706039">
    <property type="component" value="Unassembled WGS sequence"/>
</dbReference>
<comment type="caution">
    <text evidence="1">The sequence shown here is derived from an EMBL/GenBank/DDBJ whole genome shotgun (WGS) entry which is preliminary data.</text>
</comment>